<reference evidence="5 6" key="1">
    <citation type="submission" date="2018-06" db="EMBL/GenBank/DDBJ databases">
        <title>Genomic Encyclopedia of Archaeal and Bacterial Type Strains, Phase II (KMG-II): from individual species to whole genera.</title>
        <authorList>
            <person name="Goeker M."/>
        </authorList>
    </citation>
    <scope>NUCLEOTIDE SEQUENCE [LARGE SCALE GENOMIC DNA]</scope>
    <source>
        <strain evidence="5 6">DSM 23241</strain>
    </source>
</reference>
<evidence type="ECO:0000256" key="4">
    <source>
        <dbReference type="ARBA" id="ARBA00023315"/>
    </source>
</evidence>
<keyword evidence="3" id="KW-0677">Repeat</keyword>
<proteinExistence type="inferred from homology"/>
<keyword evidence="4" id="KW-0012">Acyltransferase</keyword>
<dbReference type="CDD" id="cd04647">
    <property type="entry name" value="LbH_MAT_like"/>
    <property type="match status" value="1"/>
</dbReference>
<comment type="caution">
    <text evidence="5">The sequence shown here is derived from an EMBL/GenBank/DDBJ whole genome shotgun (WGS) entry which is preliminary data.</text>
</comment>
<comment type="similarity">
    <text evidence="1">Belongs to the transferase hexapeptide repeat family.</text>
</comment>
<dbReference type="Proteomes" id="UP000249720">
    <property type="component" value="Unassembled WGS sequence"/>
</dbReference>
<accession>A0A2W7RNB8</accession>
<sequence>MSSKTFNMIKLFAKFFSKRFQLIRIYLFQNLSNYKIVEGSPQIKQPTLFVGSGKIIFKEKVQLGYYPSPMYFDTSIYIEARSKASTIIFEKNVIINNNAKIICDKTSIYIGENTIIGYNVEVLDSDFHGLSVENRKNGNYECKPVHIHKNVFIGNNVVILKGVTIGENSVIGNSTVVTKDVPPNAILVGNPGKIIRYIN</sequence>
<dbReference type="PANTHER" id="PTHR23416:SF23">
    <property type="entry name" value="ACETYLTRANSFERASE C18B11.09C-RELATED"/>
    <property type="match status" value="1"/>
</dbReference>
<dbReference type="SUPFAM" id="SSF51161">
    <property type="entry name" value="Trimeric LpxA-like enzymes"/>
    <property type="match status" value="1"/>
</dbReference>
<dbReference type="InterPro" id="IPR011004">
    <property type="entry name" value="Trimer_LpxA-like_sf"/>
</dbReference>
<dbReference type="AlphaFoldDB" id="A0A2W7RNB8"/>
<organism evidence="5 6">
    <name type="scientific">Hydrotalea sandarakina</name>
    <dbReference type="NCBI Taxonomy" id="1004304"/>
    <lineage>
        <taxon>Bacteria</taxon>
        <taxon>Pseudomonadati</taxon>
        <taxon>Bacteroidota</taxon>
        <taxon>Chitinophagia</taxon>
        <taxon>Chitinophagales</taxon>
        <taxon>Chitinophagaceae</taxon>
        <taxon>Hydrotalea</taxon>
    </lineage>
</organism>
<dbReference type="InterPro" id="IPR051159">
    <property type="entry name" value="Hexapeptide_acetyltransf"/>
</dbReference>
<dbReference type="GO" id="GO:0005829">
    <property type="term" value="C:cytosol"/>
    <property type="evidence" value="ECO:0007669"/>
    <property type="project" value="TreeGrafter"/>
</dbReference>
<protein>
    <submittedName>
        <fullName evidence="5">Transferase family hexapeptide repeat protein</fullName>
    </submittedName>
</protein>
<dbReference type="Gene3D" id="2.160.10.10">
    <property type="entry name" value="Hexapeptide repeat proteins"/>
    <property type="match status" value="1"/>
</dbReference>
<name>A0A2W7RNB8_9BACT</name>
<dbReference type="PANTHER" id="PTHR23416">
    <property type="entry name" value="SIALIC ACID SYNTHASE-RELATED"/>
    <property type="match status" value="1"/>
</dbReference>
<evidence type="ECO:0000256" key="1">
    <source>
        <dbReference type="ARBA" id="ARBA00007274"/>
    </source>
</evidence>
<evidence type="ECO:0000313" key="5">
    <source>
        <dbReference type="EMBL" id="PZX62273.1"/>
    </source>
</evidence>
<dbReference type="Pfam" id="PF00132">
    <property type="entry name" value="Hexapep"/>
    <property type="match status" value="1"/>
</dbReference>
<keyword evidence="6" id="KW-1185">Reference proteome</keyword>
<dbReference type="InterPro" id="IPR018357">
    <property type="entry name" value="Hexapep_transf_CS"/>
</dbReference>
<dbReference type="InterPro" id="IPR001451">
    <property type="entry name" value="Hexapep"/>
</dbReference>
<keyword evidence="2 5" id="KW-0808">Transferase</keyword>
<evidence type="ECO:0000313" key="6">
    <source>
        <dbReference type="Proteomes" id="UP000249720"/>
    </source>
</evidence>
<dbReference type="PROSITE" id="PS00101">
    <property type="entry name" value="HEXAPEP_TRANSFERASES"/>
    <property type="match status" value="1"/>
</dbReference>
<gene>
    <name evidence="5" type="ORF">LX80_01755</name>
</gene>
<evidence type="ECO:0000256" key="3">
    <source>
        <dbReference type="ARBA" id="ARBA00022737"/>
    </source>
</evidence>
<dbReference type="GO" id="GO:0008374">
    <property type="term" value="F:O-acyltransferase activity"/>
    <property type="evidence" value="ECO:0007669"/>
    <property type="project" value="TreeGrafter"/>
</dbReference>
<evidence type="ECO:0000256" key="2">
    <source>
        <dbReference type="ARBA" id="ARBA00022679"/>
    </source>
</evidence>
<dbReference type="EMBL" id="QKZV01000005">
    <property type="protein sequence ID" value="PZX62273.1"/>
    <property type="molecule type" value="Genomic_DNA"/>
</dbReference>